<proteinExistence type="inferred from homology"/>
<evidence type="ECO:0000256" key="4">
    <source>
        <dbReference type="ARBA" id="ARBA00022443"/>
    </source>
</evidence>
<evidence type="ECO:0000256" key="6">
    <source>
        <dbReference type="ARBA" id="ARBA00022553"/>
    </source>
</evidence>
<evidence type="ECO:0000256" key="2">
    <source>
        <dbReference type="ARBA" id="ARBA00004510"/>
    </source>
</evidence>
<evidence type="ECO:0000256" key="1">
    <source>
        <dbReference type="ARBA" id="ARBA00004245"/>
    </source>
</evidence>
<organism evidence="13 14">
    <name type="scientific">Fasciola hepatica</name>
    <name type="common">Liver fluke</name>
    <dbReference type="NCBI Taxonomy" id="6192"/>
    <lineage>
        <taxon>Eukaryota</taxon>
        <taxon>Metazoa</taxon>
        <taxon>Spiralia</taxon>
        <taxon>Lophotrochozoa</taxon>
        <taxon>Platyhelminthes</taxon>
        <taxon>Trematoda</taxon>
        <taxon>Digenea</taxon>
        <taxon>Plagiorchiida</taxon>
        <taxon>Echinostomata</taxon>
        <taxon>Echinostomatoidea</taxon>
        <taxon>Fasciolidae</taxon>
        <taxon>Fasciola</taxon>
    </lineage>
</organism>
<comment type="subcellular location">
    <subcellularLocation>
        <location evidence="2">Cell projection</location>
        <location evidence="2">Lamellipodium</location>
    </subcellularLocation>
    <subcellularLocation>
        <location evidence="1">Cytoplasm</location>
        <location evidence="1">Cytoskeleton</location>
    </subcellularLocation>
</comment>
<feature type="region of interest" description="Disordered" evidence="11">
    <location>
        <begin position="257"/>
        <end position="278"/>
    </location>
</feature>
<dbReference type="PANTHER" id="PTHR14167">
    <property type="entry name" value="SH3 DOMAIN-CONTAINING"/>
    <property type="match status" value="1"/>
</dbReference>
<sequence length="605" mass="64811">MITATPNHDRRSLGSMRNLLSILNGELADGKTTLAAASCDIERAASYCGDNYLNCQKEGKLDNTMAFATQSLGTVAYQISRLASQFLEAVDMQSVMLGDISDRIEKLRMVCNAHQEKVSRKAIGSCTNPKVPIIFQHDGPHPEQPPKYIRRPIDYSLLDSVGHGIRIQEPVLNQYGVPVLHSNTVQRRSSASASACGQGPFVRQHSTVSCRTSGTKSSIEYAAPIHASNTMRYQSGTLGRTAGIYRTAVVPPQHLLGADQFHPHSSGGGSSPAAGSLSSSNYAPGGASVAASLASADVANAAVVLGQSSRSSGSSSLGSPAPHAIASVSQMIQQAHAQNQQQSAHGQPFQSSHIPAVQGSQPKVVYTISDPNTAAAMHLRQQHYQATQGLQSSPMAGQHHVQTQGYQIAHAQASDFTIAQQQQYAQQKQLQQHQASMHAMQSTGIPHNLIPMESPSTISPHVAGHSQHNHEPVDQNPAPVSPTSVASSEIVQVPPPEAYAGPAPSTPHHAYLAAEVSPLASGDACDSEAPVGLIARRPEDPVWAPDYYMEKVITMYEYVRDKDDELTFTENQIIYVIKKNDDGWWEGVMNGITGLFPGNYVELYG</sequence>
<evidence type="ECO:0000256" key="5">
    <source>
        <dbReference type="ARBA" id="ARBA00022490"/>
    </source>
</evidence>
<keyword evidence="7" id="KW-0175">Coiled coil</keyword>
<dbReference type="GO" id="GO:0030027">
    <property type="term" value="C:lamellipodium"/>
    <property type="evidence" value="ECO:0007669"/>
    <property type="project" value="UniProtKB-SubCell"/>
</dbReference>
<dbReference type="EMBL" id="JXXN02005827">
    <property type="protein sequence ID" value="THD19690.1"/>
    <property type="molecule type" value="Genomic_DNA"/>
</dbReference>
<evidence type="ECO:0000313" key="13">
    <source>
        <dbReference type="EMBL" id="THD19690.1"/>
    </source>
</evidence>
<protein>
    <submittedName>
        <fullName evidence="13">Abl interactor 2</fullName>
    </submittedName>
</protein>
<reference evidence="13" key="1">
    <citation type="submission" date="2019-03" db="EMBL/GenBank/DDBJ databases">
        <title>Improved annotation for the trematode Fasciola hepatica.</title>
        <authorList>
            <person name="Choi Y.-J."/>
            <person name="Martin J."/>
            <person name="Mitreva M."/>
        </authorList>
    </citation>
    <scope>NUCLEOTIDE SEQUENCE [LARGE SCALE GENOMIC DNA]</scope>
</reference>
<dbReference type="SMART" id="SM00326">
    <property type="entry name" value="SH3"/>
    <property type="match status" value="1"/>
</dbReference>
<evidence type="ECO:0000313" key="14">
    <source>
        <dbReference type="Proteomes" id="UP000230066"/>
    </source>
</evidence>
<keyword evidence="4 10" id="KW-0728">SH3 domain</keyword>
<dbReference type="InterPro" id="IPR050384">
    <property type="entry name" value="Endophilin_SH3RF"/>
</dbReference>
<comment type="similarity">
    <text evidence="3">Belongs to the ABI family.</text>
</comment>
<dbReference type="InterPro" id="IPR001452">
    <property type="entry name" value="SH3_domain"/>
</dbReference>
<accession>A0A4E0RWP1</accession>
<feature type="compositionally biased region" description="Low complexity" evidence="11">
    <location>
        <begin position="477"/>
        <end position="487"/>
    </location>
</feature>
<dbReference type="Pfam" id="PF14604">
    <property type="entry name" value="SH3_9"/>
    <property type="match status" value="1"/>
</dbReference>
<dbReference type="Gene3D" id="2.30.30.40">
    <property type="entry name" value="SH3 Domains"/>
    <property type="match status" value="1"/>
</dbReference>
<comment type="caution">
    <text evidence="13">The sequence shown here is derived from an EMBL/GenBank/DDBJ whole genome shotgun (WGS) entry which is preliminary data.</text>
</comment>
<feature type="region of interest" description="Disordered" evidence="11">
    <location>
        <begin position="330"/>
        <end position="355"/>
    </location>
</feature>
<evidence type="ECO:0000256" key="8">
    <source>
        <dbReference type="ARBA" id="ARBA00023212"/>
    </source>
</evidence>
<feature type="compositionally biased region" description="Low complexity" evidence="11">
    <location>
        <begin position="330"/>
        <end position="347"/>
    </location>
</feature>
<dbReference type="Proteomes" id="UP000230066">
    <property type="component" value="Unassembled WGS sequence"/>
</dbReference>
<dbReference type="Pfam" id="PF07815">
    <property type="entry name" value="Abi_HHR"/>
    <property type="match status" value="1"/>
</dbReference>
<dbReference type="PANTHER" id="PTHR14167:SF116">
    <property type="entry name" value="CAP, ISOFORM AC"/>
    <property type="match status" value="1"/>
</dbReference>
<evidence type="ECO:0000256" key="7">
    <source>
        <dbReference type="ARBA" id="ARBA00023054"/>
    </source>
</evidence>
<dbReference type="CDD" id="cd11826">
    <property type="entry name" value="SH3_Abi"/>
    <property type="match status" value="1"/>
</dbReference>
<dbReference type="PROSITE" id="PS50002">
    <property type="entry name" value="SH3"/>
    <property type="match status" value="1"/>
</dbReference>
<dbReference type="InterPro" id="IPR036028">
    <property type="entry name" value="SH3-like_dom_sf"/>
</dbReference>
<keyword evidence="5" id="KW-0963">Cytoplasm</keyword>
<feature type="region of interest" description="Disordered" evidence="11">
    <location>
        <begin position="454"/>
        <end position="487"/>
    </location>
</feature>
<name>A0A4E0RWP1_FASHE</name>
<dbReference type="FunFam" id="2.30.30.40:FF:000002">
    <property type="entry name" value="abl interactor 1 isoform X1"/>
    <property type="match status" value="1"/>
</dbReference>
<keyword evidence="6" id="KW-0597">Phosphoprotein</keyword>
<keyword evidence="14" id="KW-1185">Reference proteome</keyword>
<evidence type="ECO:0000259" key="12">
    <source>
        <dbReference type="PROSITE" id="PS50002"/>
    </source>
</evidence>
<evidence type="ECO:0000256" key="10">
    <source>
        <dbReference type="PROSITE-ProRule" id="PRU00192"/>
    </source>
</evidence>
<dbReference type="InterPro" id="IPR012849">
    <property type="entry name" value="Abl-interactor_HHR_dom"/>
</dbReference>
<dbReference type="PRINTS" id="PR00452">
    <property type="entry name" value="SH3DOMAIN"/>
</dbReference>
<evidence type="ECO:0000256" key="3">
    <source>
        <dbReference type="ARBA" id="ARBA00010020"/>
    </source>
</evidence>
<evidence type="ECO:0000256" key="9">
    <source>
        <dbReference type="ARBA" id="ARBA00023273"/>
    </source>
</evidence>
<keyword evidence="9" id="KW-0966">Cell projection</keyword>
<dbReference type="InterPro" id="IPR028455">
    <property type="entry name" value="ABI3_SH3"/>
</dbReference>
<dbReference type="AlphaFoldDB" id="A0A4E0RWP1"/>
<dbReference type="SUPFAM" id="SSF50044">
    <property type="entry name" value="SH3-domain"/>
    <property type="match status" value="1"/>
</dbReference>
<feature type="domain" description="SH3" evidence="12">
    <location>
        <begin position="547"/>
        <end position="605"/>
    </location>
</feature>
<dbReference type="Gene3D" id="6.10.140.1620">
    <property type="match status" value="1"/>
</dbReference>
<evidence type="ECO:0000256" key="11">
    <source>
        <dbReference type="SAM" id="MobiDB-lite"/>
    </source>
</evidence>
<dbReference type="GO" id="GO:0005856">
    <property type="term" value="C:cytoskeleton"/>
    <property type="evidence" value="ECO:0007669"/>
    <property type="project" value="UniProtKB-SubCell"/>
</dbReference>
<keyword evidence="8" id="KW-0206">Cytoskeleton</keyword>
<gene>
    <name evidence="13" type="ORF">D915_009120</name>
</gene>